<dbReference type="PANTHER" id="PTHR42995">
    <property type="entry name" value="ACETYL-COENZYME A CARBOXYLASE CARBOXYL TRANSFERASE SUBUNIT BETA, CHLOROPLASTIC"/>
    <property type="match status" value="1"/>
</dbReference>
<evidence type="ECO:0000256" key="1">
    <source>
        <dbReference type="ARBA" id="ARBA00004496"/>
    </source>
</evidence>
<dbReference type="InterPro" id="IPR034733">
    <property type="entry name" value="AcCoA_carboxyl_beta"/>
</dbReference>
<keyword evidence="6 13" id="KW-0863">Zinc-finger</keyword>
<dbReference type="GO" id="GO:0008270">
    <property type="term" value="F:zinc ion binding"/>
    <property type="evidence" value="ECO:0007669"/>
    <property type="project" value="UniProtKB-UniRule"/>
</dbReference>
<evidence type="ECO:0000313" key="16">
    <source>
        <dbReference type="EMBL" id="MBE1237505.1"/>
    </source>
</evidence>
<dbReference type="AlphaFoldDB" id="A0A8J6YN26"/>
<dbReference type="NCBIfam" id="TIGR00515">
    <property type="entry name" value="accD"/>
    <property type="match status" value="1"/>
</dbReference>
<feature type="binding site" evidence="13">
    <location>
        <position position="29"/>
    </location>
    <ligand>
        <name>Zn(2+)</name>
        <dbReference type="ChEBI" id="CHEBI:29105"/>
    </ligand>
</feature>
<comment type="similarity">
    <text evidence="13">Belongs to the AccD/PCCB family.</text>
</comment>
<dbReference type="Pfam" id="PF17848">
    <property type="entry name" value="Zn_ribbon_ACC"/>
    <property type="match status" value="1"/>
</dbReference>
<evidence type="ECO:0000256" key="2">
    <source>
        <dbReference type="ARBA" id="ARBA00022516"/>
    </source>
</evidence>
<comment type="subcellular location">
    <subcellularLocation>
        <location evidence="1 13">Cytoplasm</location>
    </subcellularLocation>
</comment>
<evidence type="ECO:0000256" key="4">
    <source>
        <dbReference type="ARBA" id="ARBA00022723"/>
    </source>
</evidence>
<keyword evidence="11 13" id="KW-0275">Fatty acid biosynthesis</keyword>
<protein>
    <recommendedName>
        <fullName evidence="13">Acetyl-coenzyme A carboxylase carboxyl transferase subunit beta</fullName>
        <shortName evidence="13">ACCase subunit beta</shortName>
        <shortName evidence="13">Acetyl-CoA carboxylase carboxyltransferase subunit beta</shortName>
        <ecNumber evidence="13">2.1.3.15</ecNumber>
    </recommendedName>
</protein>
<dbReference type="InterPro" id="IPR011762">
    <property type="entry name" value="COA_CT_N"/>
</dbReference>
<feature type="compositionally biased region" description="Basic and acidic residues" evidence="14">
    <location>
        <begin position="313"/>
        <end position="323"/>
    </location>
</feature>
<dbReference type="RefSeq" id="WP_192534514.1">
    <property type="nucleotide sequence ID" value="NZ_JACZHT010000005.1"/>
</dbReference>
<evidence type="ECO:0000256" key="6">
    <source>
        <dbReference type="ARBA" id="ARBA00022771"/>
    </source>
</evidence>
<keyword evidence="4 13" id="KW-0479">Metal-binding</keyword>
<dbReference type="InterPro" id="IPR029045">
    <property type="entry name" value="ClpP/crotonase-like_dom_sf"/>
</dbReference>
<comment type="caution">
    <text evidence="16">The sequence shown here is derived from an EMBL/GenBank/DDBJ whole genome shotgun (WGS) entry which is preliminary data.</text>
</comment>
<evidence type="ECO:0000256" key="8">
    <source>
        <dbReference type="ARBA" id="ARBA00022833"/>
    </source>
</evidence>
<dbReference type="Pfam" id="PF01039">
    <property type="entry name" value="Carboxyl_trans"/>
    <property type="match status" value="1"/>
</dbReference>
<keyword evidence="17" id="KW-1185">Reference proteome</keyword>
<dbReference type="EMBL" id="JACZHT010000005">
    <property type="protein sequence ID" value="MBE1237505.1"/>
    <property type="molecule type" value="Genomic_DNA"/>
</dbReference>
<name>A0A8J6YN26_9PROT</name>
<evidence type="ECO:0000256" key="11">
    <source>
        <dbReference type="ARBA" id="ARBA00023160"/>
    </source>
</evidence>
<keyword evidence="3 13" id="KW-0808">Transferase</keyword>
<keyword evidence="10 13" id="KW-0443">Lipid metabolism</keyword>
<comment type="catalytic activity">
    <reaction evidence="13">
        <text>N(6)-carboxybiotinyl-L-lysyl-[protein] + acetyl-CoA = N(6)-biotinyl-L-lysyl-[protein] + malonyl-CoA</text>
        <dbReference type="Rhea" id="RHEA:54728"/>
        <dbReference type="Rhea" id="RHEA-COMP:10505"/>
        <dbReference type="Rhea" id="RHEA-COMP:10506"/>
        <dbReference type="ChEBI" id="CHEBI:57288"/>
        <dbReference type="ChEBI" id="CHEBI:57384"/>
        <dbReference type="ChEBI" id="CHEBI:83144"/>
        <dbReference type="ChEBI" id="CHEBI:83145"/>
        <dbReference type="EC" id="2.1.3.15"/>
    </reaction>
</comment>
<feature type="region of interest" description="Disordered" evidence="14">
    <location>
        <begin position="295"/>
        <end position="344"/>
    </location>
</feature>
<dbReference type="GO" id="GO:0005524">
    <property type="term" value="F:ATP binding"/>
    <property type="evidence" value="ECO:0007669"/>
    <property type="project" value="UniProtKB-KW"/>
</dbReference>
<dbReference type="HAMAP" id="MF_01395">
    <property type="entry name" value="AcetylCoA_CT_beta"/>
    <property type="match status" value="1"/>
</dbReference>
<dbReference type="GO" id="GO:0006633">
    <property type="term" value="P:fatty acid biosynthetic process"/>
    <property type="evidence" value="ECO:0007669"/>
    <property type="project" value="UniProtKB-KW"/>
</dbReference>
<reference evidence="16" key="1">
    <citation type="submission" date="2020-10" db="EMBL/GenBank/DDBJ databases">
        <title>Genome sequence of the unusual species of purple photosynthetic bacteria, Phaeovibrio sulfidiphilus DSM 23193, type strain.</title>
        <authorList>
            <person name="Kyndt J.A."/>
            <person name="Meyer T.E."/>
        </authorList>
    </citation>
    <scope>NUCLEOTIDE SEQUENCE</scope>
    <source>
        <strain evidence="16">DSM 23193</strain>
    </source>
</reference>
<accession>A0A8J6YN26</accession>
<dbReference type="SUPFAM" id="SSF52096">
    <property type="entry name" value="ClpP/crotonase"/>
    <property type="match status" value="1"/>
</dbReference>
<dbReference type="PRINTS" id="PR01070">
    <property type="entry name" value="ACCCTRFRASEB"/>
</dbReference>
<evidence type="ECO:0000256" key="10">
    <source>
        <dbReference type="ARBA" id="ARBA00023098"/>
    </source>
</evidence>
<keyword evidence="5 13" id="KW-0547">Nucleotide-binding</keyword>
<keyword evidence="9 13" id="KW-0067">ATP-binding</keyword>
<dbReference type="Gene3D" id="3.90.226.10">
    <property type="entry name" value="2-enoyl-CoA Hydratase, Chain A, domain 1"/>
    <property type="match status" value="1"/>
</dbReference>
<evidence type="ECO:0000256" key="12">
    <source>
        <dbReference type="ARBA" id="ARBA00025280"/>
    </source>
</evidence>
<dbReference type="EC" id="2.1.3.15" evidence="13"/>
<dbReference type="InterPro" id="IPR000438">
    <property type="entry name" value="Acetyl_CoA_COase_Trfase_b_su"/>
</dbReference>
<evidence type="ECO:0000256" key="13">
    <source>
        <dbReference type="HAMAP-Rule" id="MF_01395"/>
    </source>
</evidence>
<dbReference type="Proteomes" id="UP000631034">
    <property type="component" value="Unassembled WGS sequence"/>
</dbReference>
<keyword evidence="16" id="KW-0436">Ligase</keyword>
<feature type="binding site" evidence="13">
    <location>
        <position position="48"/>
    </location>
    <ligand>
        <name>Zn(2+)</name>
        <dbReference type="ChEBI" id="CHEBI:29105"/>
    </ligand>
</feature>
<feature type="binding site" evidence="13">
    <location>
        <position position="32"/>
    </location>
    <ligand>
        <name>Zn(2+)</name>
        <dbReference type="ChEBI" id="CHEBI:29105"/>
    </ligand>
</feature>
<feature type="binding site" evidence="13">
    <location>
        <position position="51"/>
    </location>
    <ligand>
        <name>Zn(2+)</name>
        <dbReference type="ChEBI" id="CHEBI:29105"/>
    </ligand>
</feature>
<dbReference type="PROSITE" id="PS50980">
    <property type="entry name" value="COA_CT_NTER"/>
    <property type="match status" value="1"/>
</dbReference>
<keyword evidence="13" id="KW-0963">Cytoplasm</keyword>
<dbReference type="GO" id="GO:0003989">
    <property type="term" value="F:acetyl-CoA carboxylase activity"/>
    <property type="evidence" value="ECO:0007669"/>
    <property type="project" value="InterPro"/>
</dbReference>
<keyword evidence="2 13" id="KW-0444">Lipid biosynthesis</keyword>
<evidence type="ECO:0000256" key="14">
    <source>
        <dbReference type="SAM" id="MobiDB-lite"/>
    </source>
</evidence>
<evidence type="ECO:0000313" key="17">
    <source>
        <dbReference type="Proteomes" id="UP000631034"/>
    </source>
</evidence>
<dbReference type="UniPathway" id="UPA00655">
    <property type="reaction ID" value="UER00711"/>
</dbReference>
<sequence>MNWLTNLVRPKIRNLVPKKDVPENLWVKCPSCEHMLFRKDVEKSSMVCSRCGHHMRLPARKRLEMLFDGGNYTEIQLPVPAPDPLKFKDLKKYPDRLKDAQTKTGEKDALIVAHGWLAGMPVVVAAFNFDFMGGSMGVAVGEGLVQAAEVAVQQRAALIVIPASGGARMQEGILSLMQMARSTVAVQRVREARLPYIVLLTDPTTGGVTASFAMLGDVTLSEPGAVIGFAGARVIENTIRQKLPEGFQRAEYLRDHGMVDLVVHRKDIKSTIARIISIMTHRDAPSELAPAYLSTVEETDSPLPLPPPGDPEAAARADGRPADPSDEVSEDDEGPEDPTQHGDK</sequence>
<gene>
    <name evidence="13" type="primary">accD</name>
    <name evidence="16" type="ORF">IHV25_07570</name>
</gene>
<evidence type="ECO:0000256" key="9">
    <source>
        <dbReference type="ARBA" id="ARBA00022840"/>
    </source>
</evidence>
<dbReference type="InterPro" id="IPR041010">
    <property type="entry name" value="Znf-ACC"/>
</dbReference>
<comment type="function">
    <text evidence="12 13">Component of the acetyl coenzyme A carboxylase (ACC) complex. Biotin carboxylase (BC) catalyzes the carboxylation of biotin on its carrier protein (BCCP) and then the CO(2) group is transferred by the transcarboxylase to acetyl-CoA to form malonyl-CoA.</text>
</comment>
<dbReference type="GO" id="GO:0016743">
    <property type="term" value="F:carboxyl- or carbamoyltransferase activity"/>
    <property type="evidence" value="ECO:0007669"/>
    <property type="project" value="UniProtKB-UniRule"/>
</dbReference>
<comment type="subunit">
    <text evidence="13">Acetyl-CoA carboxylase is a heterohexamer composed of biotin carboxyl carrier protein (AccB), biotin carboxylase (AccC) and two subunits each of ACCase subunit alpha (AccA) and ACCase subunit beta (AccD).</text>
</comment>
<evidence type="ECO:0000256" key="5">
    <source>
        <dbReference type="ARBA" id="ARBA00022741"/>
    </source>
</evidence>
<feature type="compositionally biased region" description="Acidic residues" evidence="14">
    <location>
        <begin position="324"/>
        <end position="336"/>
    </location>
</feature>
<proteinExistence type="inferred from homology"/>
<keyword evidence="8 13" id="KW-0862">Zinc</keyword>
<evidence type="ECO:0000256" key="7">
    <source>
        <dbReference type="ARBA" id="ARBA00022832"/>
    </source>
</evidence>
<dbReference type="PANTHER" id="PTHR42995:SF5">
    <property type="entry name" value="ACETYL-COENZYME A CARBOXYLASE CARBOXYL TRANSFERASE SUBUNIT BETA, CHLOROPLASTIC"/>
    <property type="match status" value="1"/>
</dbReference>
<comment type="pathway">
    <text evidence="13">Lipid metabolism; malonyl-CoA biosynthesis; malonyl-CoA from acetyl-CoA: step 1/1.</text>
</comment>
<organism evidence="16 17">
    <name type="scientific">Phaeovibrio sulfidiphilus</name>
    <dbReference type="NCBI Taxonomy" id="1220600"/>
    <lineage>
        <taxon>Bacteria</taxon>
        <taxon>Pseudomonadati</taxon>
        <taxon>Pseudomonadota</taxon>
        <taxon>Alphaproteobacteria</taxon>
        <taxon>Rhodospirillales</taxon>
        <taxon>Rhodospirillaceae</taxon>
        <taxon>Phaeovibrio</taxon>
    </lineage>
</organism>
<evidence type="ECO:0000256" key="3">
    <source>
        <dbReference type="ARBA" id="ARBA00022679"/>
    </source>
</evidence>
<keyword evidence="7 13" id="KW-0276">Fatty acid metabolism</keyword>
<feature type="zinc finger region" description="C4-type" evidence="13">
    <location>
        <begin position="29"/>
        <end position="51"/>
    </location>
</feature>
<comment type="cofactor">
    <cofactor evidence="13">
        <name>Zn(2+)</name>
        <dbReference type="ChEBI" id="CHEBI:29105"/>
    </cofactor>
    <text evidence="13">Binds 1 zinc ion per subunit.</text>
</comment>
<dbReference type="GO" id="GO:2001295">
    <property type="term" value="P:malonyl-CoA biosynthetic process"/>
    <property type="evidence" value="ECO:0007669"/>
    <property type="project" value="UniProtKB-UniRule"/>
</dbReference>
<dbReference type="GO" id="GO:0009329">
    <property type="term" value="C:acetate CoA-transferase complex"/>
    <property type="evidence" value="ECO:0007669"/>
    <property type="project" value="TreeGrafter"/>
</dbReference>
<evidence type="ECO:0000259" key="15">
    <source>
        <dbReference type="PROSITE" id="PS50980"/>
    </source>
</evidence>
<feature type="domain" description="CoA carboxyltransferase N-terminal" evidence="15">
    <location>
        <begin position="25"/>
        <end position="294"/>
    </location>
</feature>